<organism evidence="8 10">
    <name type="scientific">Drosophila melanogaster</name>
    <name type="common">Fruit fly</name>
    <dbReference type="NCBI Taxonomy" id="7227"/>
    <lineage>
        <taxon>Eukaryota</taxon>
        <taxon>Metazoa</taxon>
        <taxon>Ecdysozoa</taxon>
        <taxon>Arthropoda</taxon>
        <taxon>Hexapoda</taxon>
        <taxon>Insecta</taxon>
        <taxon>Pterygota</taxon>
        <taxon>Neoptera</taxon>
        <taxon>Endopterygota</taxon>
        <taxon>Diptera</taxon>
        <taxon>Brachycera</taxon>
        <taxon>Muscomorpha</taxon>
        <taxon>Ephydroidea</taxon>
        <taxon>Drosophilidae</taxon>
        <taxon>Drosophila</taxon>
        <taxon>Sophophora</taxon>
    </lineage>
</organism>
<feature type="coiled-coil region" evidence="5">
    <location>
        <begin position="1840"/>
        <end position="1946"/>
    </location>
</feature>
<evidence type="ECO:0000313" key="10">
    <source>
        <dbReference type="Proteomes" id="UP000000803"/>
    </source>
</evidence>
<reference evidence="8 10" key="3">
    <citation type="journal article" date="2002" name="Genome Biol.">
        <title>Annotation of the Drosophila melanogaster euchromatic genome: a systematic review.</title>
        <authorList>
            <person name="Misra S."/>
            <person name="Crosby M.A."/>
            <person name="Mungall C.J."/>
            <person name="Matthews B.B."/>
            <person name="Campbell K.S."/>
            <person name="Hradecky P."/>
            <person name="Huang Y."/>
            <person name="Kaminker J.S."/>
            <person name="Millburn G.H."/>
            <person name="Prochnik S.E."/>
            <person name="Smith C.D."/>
            <person name="Tupy J.L."/>
            <person name="Whitfied E.J."/>
            <person name="Bayraktaroglu L."/>
            <person name="Berman B.P."/>
            <person name="Bettencourt B.R."/>
            <person name="Celniker S.E."/>
            <person name="de Grey A.D."/>
            <person name="Drysdale R.A."/>
            <person name="Harris N.L."/>
            <person name="Richter J."/>
            <person name="Russo S."/>
            <person name="Schroeder A.J."/>
            <person name="Shu S.Q."/>
            <person name="Stapleton M."/>
            <person name="Yamada C."/>
            <person name="Ashburner M."/>
            <person name="Gelbart W.M."/>
            <person name="Rubin G.M."/>
            <person name="Lewis S.E."/>
        </authorList>
    </citation>
    <scope>GENOME REANNOTATION</scope>
    <source>
        <strain evidence="10">Berkeley</strain>
    </source>
</reference>
<dbReference type="PANTHER" id="PTHR18902:SF25">
    <property type="entry name" value="GRIP AND COILED-COIL DOMAIN-CONTAINING PROTEIN 2"/>
    <property type="match status" value="1"/>
</dbReference>
<dbReference type="GO" id="GO:0005819">
    <property type="term" value="C:spindle"/>
    <property type="evidence" value="ECO:0000314"/>
    <property type="project" value="FlyBase"/>
</dbReference>
<feature type="region of interest" description="Disordered" evidence="6">
    <location>
        <begin position="165"/>
        <end position="202"/>
    </location>
</feature>
<dbReference type="FunCoup" id="Q8IR55">
    <property type="interactions" value="141"/>
</dbReference>
<feature type="compositionally biased region" description="Basic residues" evidence="6">
    <location>
        <begin position="2080"/>
        <end position="2091"/>
    </location>
</feature>
<keyword evidence="11" id="KW-1267">Proteomics identification</keyword>
<reference evidence="8 10" key="1">
    <citation type="journal article" date="2000" name="Science">
        <title>The genome sequence of Drosophila melanogaster.</title>
        <authorList>
            <person name="Adams M.D."/>
            <person name="Celniker S.E."/>
            <person name="Holt R.A."/>
            <person name="Evans C.A."/>
            <person name="Gocayne J.D."/>
            <person name="Amanatides P.G."/>
            <person name="Scherer S.E."/>
            <person name="Li P.W."/>
            <person name="Hoskins R.A."/>
            <person name="Galle R.F."/>
            <person name="George R.A."/>
            <person name="Lewis S.E."/>
            <person name="Richards S."/>
            <person name="Ashburner M."/>
            <person name="Henderson S.N."/>
            <person name="Sutton G.G."/>
            <person name="Wortman J.R."/>
            <person name="Yandell M.D."/>
            <person name="Zhang Q."/>
            <person name="Chen L.X."/>
            <person name="Brandon R.C."/>
            <person name="Rogers Y.H."/>
            <person name="Blazej R.G."/>
            <person name="Champe M."/>
            <person name="Pfeiffer B.D."/>
            <person name="Wan K.H."/>
            <person name="Doyle C."/>
            <person name="Baxter E.G."/>
            <person name="Helt G."/>
            <person name="Nelson C.R."/>
            <person name="Gabor G.L."/>
            <person name="Abril J.F."/>
            <person name="Agbayani A."/>
            <person name="An H.J."/>
            <person name="Andrews-Pfannkoch C."/>
            <person name="Baldwin D."/>
            <person name="Ballew R.M."/>
            <person name="Basu A."/>
            <person name="Baxendale J."/>
            <person name="Bayraktaroglu L."/>
            <person name="Beasley E.M."/>
            <person name="Beeson K.Y."/>
            <person name="Benos P.V."/>
            <person name="Berman B.P."/>
            <person name="Bhandari D."/>
            <person name="Bolshakov S."/>
            <person name="Borkova D."/>
            <person name="Botchan M.R."/>
            <person name="Bouck J."/>
            <person name="Brokstein P."/>
            <person name="Brottier P."/>
            <person name="Burtis K.C."/>
            <person name="Busam D.A."/>
            <person name="Butler H."/>
            <person name="Cadieu E."/>
            <person name="Center A."/>
            <person name="Chandra I."/>
            <person name="Cherry J.M."/>
            <person name="Cawley S."/>
            <person name="Dahlke C."/>
            <person name="Davenport L.B."/>
            <person name="Davies P."/>
            <person name="de Pablos B."/>
            <person name="Delcher A."/>
            <person name="Deng Z."/>
            <person name="Mays A.D."/>
            <person name="Dew I."/>
            <person name="Dietz S.M."/>
            <person name="Dodson K."/>
            <person name="Doup L.E."/>
            <person name="Downes M."/>
            <person name="Dugan-Rocha S."/>
            <person name="Dunkov B.C."/>
            <person name="Dunn P."/>
            <person name="Durbin K.J."/>
            <person name="Evangelista C.C."/>
            <person name="Ferraz C."/>
            <person name="Ferriera S."/>
            <person name="Fleischmann W."/>
            <person name="Fosler C."/>
            <person name="Gabrielian A.E."/>
            <person name="Garg N.S."/>
            <person name="Gelbart W.M."/>
            <person name="Glasser K."/>
            <person name="Glodek A."/>
            <person name="Gong F."/>
            <person name="Gorrell J.H."/>
            <person name="Gu Z."/>
            <person name="Guan P."/>
            <person name="Harris M."/>
            <person name="Harris N.L."/>
            <person name="Harvey D."/>
            <person name="Heiman T.J."/>
            <person name="Hernandez J.R."/>
            <person name="Houck J."/>
            <person name="Hostin D."/>
            <person name="Houston K.A."/>
            <person name="Howland T.J."/>
            <person name="Wei M.H."/>
            <person name="Ibegwam C."/>
            <person name="Jalali M."/>
            <person name="Kalush F."/>
            <person name="Karpen G.H."/>
            <person name="Ke Z."/>
            <person name="Kennison J.A."/>
            <person name="Ketchum K.A."/>
            <person name="Kimmel B.E."/>
            <person name="Kodira C.D."/>
            <person name="Kraft C."/>
            <person name="Kravitz S."/>
            <person name="Kulp D."/>
            <person name="Lai Z."/>
            <person name="Lasko P."/>
            <person name="Lei Y."/>
            <person name="Levitsky A.A."/>
            <person name="Li J."/>
            <person name="Li Z."/>
            <person name="Liang Y."/>
            <person name="Lin X."/>
            <person name="Liu X."/>
            <person name="Mattei B."/>
            <person name="McIntosh T.C."/>
            <person name="McLeod M.P."/>
            <person name="McPherson D."/>
            <person name="Merkulov G."/>
            <person name="Milshina N.V."/>
            <person name="Mobarry C."/>
            <person name="Morris J."/>
            <person name="Moshrefi A."/>
            <person name="Mount S.M."/>
            <person name="Moy M."/>
            <person name="Murphy B."/>
            <person name="Murphy L."/>
            <person name="Muzny D.M."/>
            <person name="Nelson D.L."/>
            <person name="Nelson D.R."/>
            <person name="Nelson K.A."/>
            <person name="Nixon K."/>
            <person name="Nusskern D.R."/>
            <person name="Pacleb J.M."/>
            <person name="Palazzolo M."/>
            <person name="Pittman G.S."/>
            <person name="Pan S."/>
            <person name="Pollard J."/>
            <person name="Puri V."/>
            <person name="Reese M.G."/>
            <person name="Reinert K."/>
            <person name="Remington K."/>
            <person name="Saunders R.D."/>
            <person name="Scheeler F."/>
            <person name="Shen H."/>
            <person name="Shue B.C."/>
            <person name="Siden-Kiamos I."/>
            <person name="Simpson M."/>
            <person name="Skupski M.P."/>
            <person name="Smith T."/>
            <person name="Spier E."/>
            <person name="Spradling A.C."/>
            <person name="Stapleton M."/>
            <person name="Strong R."/>
            <person name="Sun E."/>
            <person name="Svirskas R."/>
            <person name="Tector C."/>
            <person name="Turner R."/>
            <person name="Venter E."/>
            <person name="Wang A.H."/>
            <person name="Wang X."/>
            <person name="Wang Z.Y."/>
            <person name="Wassarman D.A."/>
            <person name="Weinstock G.M."/>
            <person name="Weissenbach J."/>
            <person name="Williams S.M."/>
            <person name="WoodageT"/>
            <person name="Worley K.C."/>
            <person name="Wu D."/>
            <person name="Yang S."/>
            <person name="Yao Q.A."/>
            <person name="Ye J."/>
            <person name="Yeh R.F."/>
            <person name="Zaveri J.S."/>
            <person name="Zhan M."/>
            <person name="Zhang G."/>
            <person name="Zhao Q."/>
            <person name="Zheng L."/>
            <person name="Zheng X.H."/>
            <person name="Zhong F.N."/>
            <person name="Zhong W."/>
            <person name="Zhou X."/>
            <person name="Zhu S."/>
            <person name="Zhu X."/>
            <person name="Smith H.O."/>
            <person name="Gibbs R.A."/>
            <person name="Myers E.W."/>
            <person name="Rubin G.M."/>
            <person name="Venter J.C."/>
        </authorList>
    </citation>
    <scope>NUCLEOTIDE SEQUENCE [LARGE SCALE GENOMIC DNA]</scope>
    <source>
        <strain evidence="10">Berkeley</strain>
    </source>
</reference>
<dbReference type="GO" id="GO:0005938">
    <property type="term" value="C:cell cortex"/>
    <property type="evidence" value="ECO:0000314"/>
    <property type="project" value="FlyBase"/>
</dbReference>
<dbReference type="GO" id="GO:0005794">
    <property type="term" value="C:Golgi apparatus"/>
    <property type="evidence" value="ECO:0000318"/>
    <property type="project" value="GO_Central"/>
</dbReference>
<feature type="coiled-coil region" evidence="5">
    <location>
        <begin position="808"/>
        <end position="909"/>
    </location>
</feature>
<feature type="region of interest" description="Disordered" evidence="6">
    <location>
        <begin position="2053"/>
        <end position="2131"/>
    </location>
</feature>
<sequence>MDTRSWRKVLLQWIGECHFIESNYITLEQSDLDSFFSVFIQKIQETENVKGKNELQDQPTEQSPLVQEFLAHNYPEFIAQQDDKEVDLPLDCLYVYTLLLHYSCVKKPSLFFHNICNKLPELTQTCIASFFRETVDRLLTREYLSQAIANVAVVYRQGVSTSVSPCLPSSSLSPDPRSDDAPCPSTPSSSSSQPSSSTPQLRNHREQLRLNGCEMPPPSTPKTELLEQRTKELRGIRTQLEVVRYEKALLEEQQMEKDELIKVLNKEKMMAKMELEKLRNVKLTEEHHDNESHHIMPYEFEHMKGCLLKEIGLKESLIAEITDKLHDLRVENSELSEKLNLAGKRLLEYTDRIRFLESRVDDLTRIVSSRDVMISSLESDKQELDKCLKEARDDLHNRIEVLNASSDLLDCSLSPNTTPENLASSVIDKQLREKEHENAELKEKLLNLNNSQRELCQALSSFLQKHNIDHEFPVEWTSSSLLSTISAIESKFVNTLEKSTQMKKECDVQSVCVEKLLEKCKLLSVSLGCQPKELDGFEATIPEAMESGFESSRECETILSCCHMKVVDIASKNNDLELDNERLNDKCAELKSIIDRGDQHLADINLQLIEKEKQIKDVGAEIQELRKRNINLENMLSQIADKEASAASHAQHLKQCGELLRAKYEVCRNELIAKNAAQDELVRMMMVPDGETLNGRVRQLIDLEMMHDEHNKMYAQMLKQLNELSAKHDNMTHSHLDFVKRTEIELETKNAQIMAFDEHNNHFDRFLTRIFTLLRSRNCPKSTTMGSATNFLESMHIEKRFENIEMLIEGQLLSADDLKRELDDLRSKNEELAKQNINGIIKRNKFITSLEVNTEKVKQYITDLEEEAFKRKQKVVQLENTLSKEQSNAKEMAQRLDIAQQEIKDYHVEAIRFINTIRDRLQQDFNGVNTPQQLGTCMTEFLKMYDQMEVRYEESSSLVEKLTESQAKLEMQVAELQVELENKDTNQHSGALIKQLNDTIQNLEKVNAKLSEDNTVSHTVHSKLNESLLKAQKELDLRAKIIENLEASERNLSMKLCELKDLKNKLKSSDEKIAQIKETYEEQIKALQAKCDMEAKKNEHLERNQNQSLTQLKEDALENCVLMSTKLEELQAKLQEGQQLVDSQKLELDMNRKELALVKSAYEAQTKLSDDLQRQKESGQQLVDNLKVELEKERKELAHVNSAIGAQTKLSDDLECQKESGQQLVDNLKVELEKERKELAQVKSVIEAQTKLSDDLQREKESAQQLVDNLKVELDKERKELAQVNSAFEAQTKLSDDLQRQKESAQQLVDNLKVELDKERKELAQVNSAFEAQTKLSDDLQREKESAQQLVDNLKVELDKERKELAQVKSVIEAQTKLSDDLQRQKESAQQLVDNLKVELDKERKELAKVKSVIEAQTKLSDDLQRQKESAQQLEAQTKLSDDLQRQKESAQQLVDNLKVELDKERKELAQVKSVIEAQTKLSDDLQRQKESAQQLVDNLKMELDKERKELAQVKSAIGAQTKLSDDLECQKESVQQLVDNLKVELEKERKELAKVNSAFEAQTKLSDDLKLQKEDAQREVFLVKERLVKEKREFEVKLATLEDIIETLEMRCTQMEEERATAYEQINKLENRCQEKDNVKSSQLQVETFKVECLHHQLKSEMATHNSLVEDLNRKLAEKVSKLDFVQSRLMTEIAEHNQVKDQLAQITDIPKVVELQHRLEAETAEREEAQNKLAVVTGRLDEITRELDNARLEHGAQILRMEETAREVGNKNAELCELIEFYRNRVEALERLLLASNQELEELNSIQSNQAEGVRDLGDTYSAAEGRQTESDQDKERYQKLALDCKILQAKYRDAKDEIKRCEKKIKDQRLEMEGKLEKMKNKMRSLYTAEVTRMKEKQERDAAKSASELEALTAQNAKYEEHTRKLSNQIVRLNEKILEQQKQHAIISTNLRHLQMQPISETKPSSTTLTVSSSSSAPNDDWQPFKRPNVPSSNLAMEDEEGEVFNNTYLTDLKLGRVPADMTAEELIYRNSLQPPHLKSTYAAQYDLGSQDEDLKDGPHSLDDSMSALLSSSSTGTRKKSMGTHYKRPGPPTPSKNGGRLSFGSSEPPREILREFGDHNNTSKTPARFKFLTQRFSVGSSGLPRDEPIPQLPRRKRPNLLTGIHRRRLRHAVDIFCTSTPRKSRSYYDQQRMIGASDADKSEAVETEDEVIEVEPDAVPELEPLEDADQQGTPHLSTAALLALTKGNTRRLTGTTKSKKGRVSLSLHGNIFAKSRPASFVAGKRVQLRRKLRRDRIMGRFDEARHLDQMRLSHSAQAAKSPENNNYSLHNRNEEEHLPSENNVMGKTVVLVGKRRLSPVVSTTFNVEERSETSLLQQQFEHENCVTWAMHGGESVMMEETQNDWYFEQLCKETESTAPFQLQPLDYKPLDEEQVEPKFTQLVAASCSNITTTSCATNMTGASSCTVYSIGSVHMQPLPQINITYVQQPSDLQQRRPTRHRSLMAQCRRFLRHLSLGQRLVMGFALLVMVGLSLHLADKLVLVITGILSGMGLVFLTYSCPGRN</sequence>
<feature type="coiled-coil region" evidence="5">
    <location>
        <begin position="959"/>
        <end position="1013"/>
    </location>
</feature>
<dbReference type="AlphaFoldDB" id="Q8IR55"/>
<evidence type="ECO:0000256" key="5">
    <source>
        <dbReference type="SAM" id="Coils"/>
    </source>
</evidence>
<gene>
    <name evidence="8 9" type="primary">mud</name>
    <name evidence="8" type="synonym">Dmel\CG12047</name>
    <name evidence="8" type="synonym">KS63</name>
    <name evidence="8" type="synonym">Mud</name>
    <name evidence="8" type="synonym">NuMA</name>
    <name evidence="8" type="synonym">NuMa</name>
    <name evidence="8 9" type="ORF">CG12047</name>
    <name evidence="8" type="ORF">Dmel_CG12047</name>
</gene>
<reference evidence="8 10" key="8">
    <citation type="journal article" date="2007" name="Science">
        <title>Sequence finishing and mapping of Drosophila melanogaster heterochromatin.</title>
        <authorList>
            <person name="Hoskins R.A."/>
            <person name="Carlson J.W."/>
            <person name="Kennedy C."/>
            <person name="Acevedo D."/>
            <person name="Evans-Holm M."/>
            <person name="Frise E."/>
            <person name="Wan K.H."/>
            <person name="Park S."/>
            <person name="Mendez-Lago M."/>
            <person name="Rossi F."/>
            <person name="Villasante A."/>
            <person name="Dimitri P."/>
            <person name="Karpen G.H."/>
            <person name="Celniker S.E."/>
        </authorList>
    </citation>
    <scope>NUCLEOTIDE SEQUENCE [LARGE SCALE GENOMIC DNA]</scope>
    <source>
        <strain evidence="10">Berkeley</strain>
    </source>
</reference>
<comment type="interaction">
    <interactant intactId="EBI-989380">
        <id>Q8IR55</id>
    </interactant>
    <interactant intactId="EBI-116643">
        <id>Q9VB22</id>
        <label>pins</label>
    </interactant>
    <organismsDiffer>false</organismsDiffer>
    <experiments>3</experiments>
</comment>
<dbReference type="SMR" id="Q8IR55"/>
<feature type="coiled-coil region" evidence="5">
    <location>
        <begin position="1714"/>
        <end position="1808"/>
    </location>
</feature>
<evidence type="ECO:0000313" key="9">
    <source>
        <dbReference type="FlyBase" id="FBgn0002873"/>
    </source>
</evidence>
<dbReference type="InParanoid" id="Q8IR55"/>
<evidence type="ECO:0000313" key="8">
    <source>
        <dbReference type="EMBL" id="AAN09583.3"/>
    </source>
</evidence>
<dbReference type="DIP" id="DIP-20354N"/>
<evidence type="ECO:0000256" key="7">
    <source>
        <dbReference type="SAM" id="Phobius"/>
    </source>
</evidence>
<dbReference type="Reactome" id="R-DME-68875">
    <property type="pathway name" value="Mitotic Prophase"/>
</dbReference>
<dbReference type="GO" id="GO:0040040">
    <property type="term" value="P:thermosensory behavior"/>
    <property type="evidence" value="ECO:0000315"/>
    <property type="project" value="FlyBase"/>
</dbReference>
<dbReference type="PaxDb" id="7227-FBpp0300646"/>
<evidence type="ECO:0000256" key="2">
    <source>
        <dbReference type="ARBA" id="ARBA00022490"/>
    </source>
</evidence>
<feature type="coiled-coil region" evidence="5">
    <location>
        <begin position="318"/>
        <end position="394"/>
    </location>
</feature>
<dbReference type="AGR" id="FB:FBgn0002873"/>
<evidence type="ECO:0000256" key="3">
    <source>
        <dbReference type="ARBA" id="ARBA00022553"/>
    </source>
</evidence>
<feature type="compositionally biased region" description="Polar residues" evidence="6">
    <location>
        <begin position="2315"/>
        <end position="2333"/>
    </location>
</feature>
<reference evidence="8 10" key="6">
    <citation type="journal article" date="2005" name="PLoS Comput. Biol.">
        <title>Combined evidence annotation of transposable elements in genome sequences.</title>
        <authorList>
            <person name="Quesneville H."/>
            <person name="Bergman C.M."/>
            <person name="Andrieu O."/>
            <person name="Autard D."/>
            <person name="Nouaud D."/>
            <person name="Ashburner M."/>
            <person name="Anxolabehere D."/>
        </authorList>
    </citation>
    <scope>NUCLEOTIDE SEQUENCE [LARGE SCALE GENOMIC DNA]</scope>
    <source>
        <strain evidence="10">Berkeley</strain>
    </source>
</reference>
<reference evidence="8 10" key="4">
    <citation type="journal article" date="2002" name="Genome Biol.">
        <title>The transposable elements of the Drosophila melanogaster euchromatin: a genomics perspective.</title>
        <authorList>
            <person name="Kaminker J.S."/>
            <person name="Bergman C.M."/>
            <person name="Kronmiller B."/>
            <person name="Carlson J."/>
            <person name="Svirskas R."/>
            <person name="Patel S."/>
            <person name="Frise E."/>
            <person name="Wheeler D.A."/>
            <person name="Lewis S.E."/>
            <person name="Rubin G.M."/>
            <person name="Ashburner M."/>
            <person name="Celniker S.E."/>
        </authorList>
    </citation>
    <scope>NUCLEOTIDE SEQUENCE [LARGE SCALE GENOMIC DNA]</scope>
    <source>
        <strain evidence="10">Berkeley</strain>
    </source>
</reference>
<feature type="compositionally biased region" description="Low complexity" evidence="6">
    <location>
        <begin position="1968"/>
        <end position="1979"/>
    </location>
</feature>
<feature type="transmembrane region" description="Helical" evidence="7">
    <location>
        <begin position="2519"/>
        <end position="2537"/>
    </location>
</feature>
<evidence type="ECO:0000256" key="4">
    <source>
        <dbReference type="ARBA" id="ARBA00023054"/>
    </source>
</evidence>
<feature type="compositionally biased region" description="Low complexity" evidence="6">
    <location>
        <begin position="2067"/>
        <end position="2077"/>
    </location>
</feature>
<keyword evidence="4 5" id="KW-0175">Coiled coil</keyword>
<dbReference type="OrthoDB" id="2436455at2759"/>
<reference evidence="8 10" key="9">
    <citation type="journal article" date="2015" name="G3 (Bethesda)">
        <title>Gene Model Annotations for Drosophila melanogaster: Impact of High-Throughput Data.</title>
        <authorList>
            <consortium name="FlyBase Consortium"/>
            <person name="Matthews B.B."/>
            <person name="Dos Santos G."/>
            <person name="Crosby M.A."/>
            <person name="Emmert D.B."/>
            <person name="St Pierre S.E."/>
            <person name="Gramates L.S."/>
            <person name="Zhou P."/>
            <person name="Schroeder A.J."/>
            <person name="Falls K."/>
            <person name="Strelets V."/>
            <person name="Russo S.M."/>
            <person name="Gelbart W.M."/>
            <person name="null"/>
        </authorList>
    </citation>
    <scope>NUCLEOTIDE SEQUENCE [LARGE SCALE GENOMIC DNA]</scope>
    <source>
        <strain evidence="10">Berkeley</strain>
    </source>
</reference>
<dbReference type="GO" id="GO:0003677">
    <property type="term" value="F:DNA binding"/>
    <property type="evidence" value="ECO:0000314"/>
    <property type="project" value="FlyBase"/>
</dbReference>
<keyword evidence="7" id="KW-0472">Membrane</keyword>
<feature type="coiled-coil region" evidence="5">
    <location>
        <begin position="566"/>
        <end position="642"/>
    </location>
</feature>
<keyword evidence="7" id="KW-1133">Transmembrane helix</keyword>
<reference evidence="8 10" key="11">
    <citation type="journal article" date="2015" name="Genome Res.">
        <title>The Release 6 reference sequence of the Drosophila melanogaster genome.</title>
        <authorList>
            <person name="Hoskins R.A."/>
            <person name="Carlson J.W."/>
            <person name="Wan K.H."/>
            <person name="Park S."/>
            <person name="Mendez I."/>
            <person name="Galle S.E."/>
            <person name="Booth B.W."/>
            <person name="Pfeiffer B.D."/>
            <person name="George R.A."/>
            <person name="Svirskas R."/>
            <person name="Krzywinski M."/>
            <person name="Schein J."/>
            <person name="Accardo M.C."/>
            <person name="Damia E."/>
            <person name="Messina G."/>
            <person name="Mendez-Lago M."/>
            <person name="de Pablos B."/>
            <person name="Demakova O.V."/>
            <person name="Andreyeva E.N."/>
            <person name="Boldyreva L.V."/>
            <person name="Marra M."/>
            <person name="Carvalho A.B."/>
            <person name="Dimitri P."/>
            <person name="Villasante A."/>
            <person name="Zhimulev I.F."/>
            <person name="Rubin G.M."/>
            <person name="Karpen G.H."/>
            <person name="Celniker S.E."/>
        </authorList>
    </citation>
    <scope>NUCLEOTIDE SEQUENCE [LARGE SCALE GENOMIC DNA]</scope>
    <source>
        <strain evidence="10">Berkeley</strain>
    </source>
</reference>
<dbReference type="GO" id="GO:0007411">
    <property type="term" value="P:axon guidance"/>
    <property type="evidence" value="ECO:0000316"/>
    <property type="project" value="FlyBase"/>
</dbReference>
<comment type="subcellular location">
    <subcellularLocation>
        <location evidence="1">Cytoplasm</location>
    </subcellularLocation>
</comment>
<dbReference type="Proteomes" id="UP000000803">
    <property type="component" value="Chromosome X"/>
</dbReference>
<dbReference type="InterPro" id="IPR051841">
    <property type="entry name" value="MT-Golgi_org_protein"/>
</dbReference>
<dbReference type="GO" id="GO:0051233">
    <property type="term" value="C:spindle midzone"/>
    <property type="evidence" value="ECO:0000314"/>
    <property type="project" value="FlyBase"/>
</dbReference>
<dbReference type="CD-CODE" id="2838EF58">
    <property type="entry name" value="Centrosome"/>
</dbReference>
<dbReference type="GO" id="GO:0045179">
    <property type="term" value="C:apical cortex"/>
    <property type="evidence" value="ECO:0000314"/>
    <property type="project" value="FlyBase"/>
</dbReference>
<feature type="compositionally biased region" description="Low complexity" evidence="6">
    <location>
        <begin position="165"/>
        <end position="175"/>
    </location>
</feature>
<dbReference type="IntAct" id="Q8IR55">
    <property type="interactions" value="2"/>
</dbReference>
<dbReference type="CTD" id="44839"/>
<reference evidence="8 10" key="7">
    <citation type="journal article" date="2007" name="Science">
        <title>The Release 5.1 annotation of Drosophila melanogaster heterochromatin.</title>
        <authorList>
            <person name="Smith C.D."/>
            <person name="Shu S."/>
            <person name="Mungall C.J."/>
            <person name="Karpen G.H."/>
        </authorList>
    </citation>
    <scope>NUCLEOTIDE SEQUENCE [LARGE SCALE GENOMIC DNA]</scope>
    <source>
        <strain evidence="10">Berkeley</strain>
    </source>
</reference>
<dbReference type="FlyBase" id="FBgn0002873">
    <property type="gene designation" value="mud"/>
</dbReference>
<feature type="region of interest" description="Disordered" evidence="6">
    <location>
        <begin position="2314"/>
        <end position="2339"/>
    </location>
</feature>
<dbReference type="GO" id="GO:0055059">
    <property type="term" value="P:asymmetric neuroblast division"/>
    <property type="evidence" value="ECO:0000315"/>
    <property type="project" value="FlyBase"/>
</dbReference>
<dbReference type="GlyGen" id="Q8IR55">
    <property type="glycosylation" value="2 sites"/>
</dbReference>
<name>Q8IR55_DROME</name>
<dbReference type="UCSC" id="CG12047-RB">
    <property type="organism name" value="d. melanogaster"/>
</dbReference>
<dbReference type="OMA" id="QIEKNHD"/>
<dbReference type="eggNOG" id="ENOG502S44R">
    <property type="taxonomic scope" value="Eukaryota"/>
</dbReference>
<keyword evidence="2" id="KW-0963">Cytoplasm</keyword>
<evidence type="ECO:0000256" key="1">
    <source>
        <dbReference type="ARBA" id="ARBA00004496"/>
    </source>
</evidence>
<dbReference type="Bgee" id="FBgn0002873">
    <property type="expression patterns" value="Expressed in escort cell (Drosophila) in post-embryonic organism and 70 other cell types or tissues"/>
</dbReference>
<protein>
    <submittedName>
        <fullName evidence="8">Mushroom body defect, isoform H</fullName>
    </submittedName>
</protein>
<feature type="compositionally biased region" description="Low complexity" evidence="6">
    <location>
        <begin position="186"/>
        <end position="200"/>
    </location>
</feature>
<feature type="coiled-coil region" evidence="5">
    <location>
        <begin position="250"/>
        <end position="281"/>
    </location>
</feature>
<dbReference type="GO" id="GO:0016319">
    <property type="term" value="P:mushroom body development"/>
    <property type="evidence" value="ECO:0000315"/>
    <property type="project" value="FlyBase"/>
</dbReference>
<dbReference type="PANTHER" id="PTHR18902">
    <property type="entry name" value="NUCLEAR MITOTIC APPARATUS PROTEIN 1-RELATED"/>
    <property type="match status" value="1"/>
</dbReference>
<feature type="compositionally biased region" description="Basic and acidic residues" evidence="6">
    <location>
        <begin position="2111"/>
        <end position="2121"/>
    </location>
</feature>
<feature type="transmembrane region" description="Helical" evidence="7">
    <location>
        <begin position="2544"/>
        <end position="2561"/>
    </location>
</feature>
<evidence type="ECO:0007829" key="11">
    <source>
        <dbReference type="PeptideAtlas" id="Q8IR55"/>
    </source>
</evidence>
<dbReference type="BioGRID-ORCS" id="44839">
    <property type="hits" value="0 hits in 1 CRISPR screen"/>
</dbReference>
<dbReference type="ExpressionAtlas" id="Q8IR55">
    <property type="expression patterns" value="differential"/>
</dbReference>
<evidence type="ECO:0000256" key="6">
    <source>
        <dbReference type="SAM" id="MobiDB-lite"/>
    </source>
</evidence>
<dbReference type="GO" id="GO:0034454">
    <property type="term" value="P:microtubule anchoring at centrosome"/>
    <property type="evidence" value="ECO:0000315"/>
    <property type="project" value="FlyBase"/>
</dbReference>
<reference evidence="8 10" key="5">
    <citation type="journal article" date="2002" name="Genome Biol.">
        <title>Heterochromatic sequences in a Drosophila whole-genome shotgun assembly.</title>
        <authorList>
            <person name="Hoskins R.A."/>
            <person name="Smith C.D."/>
            <person name="Carlson J.W."/>
            <person name="Carvalho A.B."/>
            <person name="Halpern A."/>
            <person name="Kaminker J.S."/>
            <person name="Kennedy C."/>
            <person name="Mungall C.J."/>
            <person name="Sullivan B.A."/>
            <person name="Sutton G.G."/>
            <person name="Yasuhara J.C."/>
            <person name="Wakimoto B.T."/>
            <person name="Myers E.W."/>
            <person name="Celniker S.E."/>
            <person name="Rubin G.M."/>
            <person name="Karpen G.H."/>
        </authorList>
    </citation>
    <scope>NUCLEOTIDE SEQUENCE [LARGE SCALE GENOMIC DNA]</scope>
    <source>
        <strain evidence="10">Berkeley</strain>
    </source>
</reference>
<dbReference type="GO" id="GO:0000132">
    <property type="term" value="P:establishment of mitotic spindle orientation"/>
    <property type="evidence" value="ECO:0000315"/>
    <property type="project" value="FlyBase"/>
</dbReference>
<proteinExistence type="evidence at protein level"/>
<feature type="coiled-coil region" evidence="5">
    <location>
        <begin position="424"/>
        <end position="458"/>
    </location>
</feature>
<keyword evidence="10" id="KW-1185">Reference proteome</keyword>
<dbReference type="GO" id="GO:0007058">
    <property type="term" value="P:spindle assembly involved in female meiosis II"/>
    <property type="evidence" value="ECO:0000315"/>
    <property type="project" value="FlyBase"/>
</dbReference>
<dbReference type="GO" id="GO:0061689">
    <property type="term" value="C:tricellular tight junction"/>
    <property type="evidence" value="ECO:0000314"/>
    <property type="project" value="FlyBase"/>
</dbReference>
<dbReference type="STRING" id="7227.FBpp0300646"/>
<dbReference type="PhylomeDB" id="Q8IR55"/>
<dbReference type="GO" id="GO:0045180">
    <property type="term" value="C:basal cortex"/>
    <property type="evidence" value="ECO:0000314"/>
    <property type="project" value="FlyBase"/>
</dbReference>
<dbReference type="VEuPathDB" id="VectorBase:FBgn0002873"/>
<feature type="coiled-coil region" evidence="5">
    <location>
        <begin position="1045"/>
        <end position="1690"/>
    </location>
</feature>
<accession>Q8IR55</accession>
<dbReference type="GO" id="GO:0005813">
    <property type="term" value="C:centrosome"/>
    <property type="evidence" value="ECO:0000314"/>
    <property type="project" value="FlyBase"/>
</dbReference>
<dbReference type="RefSeq" id="NP_727769.3">
    <property type="nucleotide sequence ID" value="NM_167399.6"/>
</dbReference>
<dbReference type="EMBL" id="AE014298">
    <property type="protein sequence ID" value="AAN09583.3"/>
    <property type="molecule type" value="Genomic_DNA"/>
</dbReference>
<keyword evidence="3" id="KW-0597">Phosphoprotein</keyword>
<reference evidence="8 10" key="10">
    <citation type="journal article" date="2015" name="G3 (Bethesda)">
        <title>Gene Model Annotations for Drosophila melanogaster: The Rule-Benders.</title>
        <authorList>
            <consortium name="FlyBase Consortium"/>
            <person name="Crosby M.A."/>
            <person name="Gramates L.S."/>
            <person name="Dos Santos G."/>
            <person name="Matthews B.B."/>
            <person name="St Pierre S.E."/>
            <person name="Zhou P."/>
            <person name="Schroeder A.J."/>
            <person name="Falls K."/>
            <person name="Emmert D.B."/>
            <person name="Russo S.M."/>
            <person name="Gelbart W.M."/>
            <person name="null"/>
        </authorList>
    </citation>
    <scope>NUCLEOTIDE SEQUENCE [LARGE SCALE GENOMIC DNA]</scope>
    <source>
        <strain evidence="10">Berkeley</strain>
    </source>
</reference>
<reference evidence="8 10" key="2">
    <citation type="journal article" date="2002" name="Genome Biol.">
        <title>Finishing a whole-genome shotgun: release 3 of the Drosophila melanogaster euchromatic genome sequence.</title>
        <authorList>
            <person name="Celniker S.E."/>
            <person name="Wheeler D.A."/>
            <person name="Kronmiller B."/>
            <person name="Carlson J.W."/>
            <person name="Halpern A."/>
            <person name="Patel S."/>
            <person name="Adams M."/>
            <person name="Champe M."/>
            <person name="Dugan S.P."/>
            <person name="Frise E."/>
            <person name="Hodgson A."/>
            <person name="George R.A."/>
            <person name="Hoskins R.A."/>
            <person name="Laverty T."/>
            <person name="Muzny D.M."/>
            <person name="Nelson C.R."/>
            <person name="Pacleb J.M."/>
            <person name="Park S."/>
            <person name="Pfeiffer B.D."/>
            <person name="Richards S."/>
            <person name="Sodergren E.J."/>
            <person name="Svirskas R."/>
            <person name="Tabor P.E."/>
            <person name="Wan K."/>
            <person name="Stapleton M."/>
            <person name="Sutton G.G."/>
            <person name="Venter C."/>
            <person name="Weinstock G."/>
            <person name="Scherer S.E."/>
            <person name="Myers E.W."/>
            <person name="Gibbs R.A."/>
            <person name="Rubin G.M."/>
        </authorList>
    </citation>
    <scope>NUCLEOTIDE SEQUENCE [LARGE SCALE GENOMIC DNA]</scope>
    <source>
        <strain evidence="10">Berkeley</strain>
    </source>
</reference>
<dbReference type="GeneID" id="44839"/>
<keyword evidence="7" id="KW-0812">Transmembrane</keyword>
<feature type="region of interest" description="Disordered" evidence="6">
    <location>
        <begin position="1960"/>
        <end position="2001"/>
    </location>
</feature>